<name>A0A9N9BC34_9GLOM</name>
<accession>A0A9N9BC34</accession>
<dbReference type="EMBL" id="CAJVQA010002909">
    <property type="protein sequence ID" value="CAG8560573.1"/>
    <property type="molecule type" value="Genomic_DNA"/>
</dbReference>
<gene>
    <name evidence="2" type="ORF">CPELLU_LOCUS5179</name>
</gene>
<dbReference type="AlphaFoldDB" id="A0A9N9BC34"/>
<dbReference type="Proteomes" id="UP000789759">
    <property type="component" value="Unassembled WGS sequence"/>
</dbReference>
<keyword evidence="3" id="KW-1185">Reference proteome</keyword>
<feature type="coiled-coil region" evidence="1">
    <location>
        <begin position="15"/>
        <end position="77"/>
    </location>
</feature>
<evidence type="ECO:0000313" key="2">
    <source>
        <dbReference type="EMBL" id="CAG8560573.1"/>
    </source>
</evidence>
<feature type="non-terminal residue" evidence="2">
    <location>
        <position position="1"/>
    </location>
</feature>
<protein>
    <submittedName>
        <fullName evidence="2">9368_t:CDS:1</fullName>
    </submittedName>
</protein>
<organism evidence="2 3">
    <name type="scientific">Cetraspora pellucida</name>
    <dbReference type="NCBI Taxonomy" id="1433469"/>
    <lineage>
        <taxon>Eukaryota</taxon>
        <taxon>Fungi</taxon>
        <taxon>Fungi incertae sedis</taxon>
        <taxon>Mucoromycota</taxon>
        <taxon>Glomeromycotina</taxon>
        <taxon>Glomeromycetes</taxon>
        <taxon>Diversisporales</taxon>
        <taxon>Gigasporaceae</taxon>
        <taxon>Cetraspora</taxon>
    </lineage>
</organism>
<sequence length="84" mass="9795">ADISSEGYSDNLDLLNALKDRINIMFIKIQRLEGRNRRLETKEIYFQAEIDSLKRESKDLIKENETLKNEKTATKNAVSHLDEI</sequence>
<dbReference type="Gene3D" id="1.20.5.340">
    <property type="match status" value="1"/>
</dbReference>
<reference evidence="2" key="1">
    <citation type="submission" date="2021-06" db="EMBL/GenBank/DDBJ databases">
        <authorList>
            <person name="Kallberg Y."/>
            <person name="Tangrot J."/>
            <person name="Rosling A."/>
        </authorList>
    </citation>
    <scope>NUCLEOTIDE SEQUENCE</scope>
    <source>
        <strain evidence="2">FL966</strain>
    </source>
</reference>
<evidence type="ECO:0000313" key="3">
    <source>
        <dbReference type="Proteomes" id="UP000789759"/>
    </source>
</evidence>
<proteinExistence type="predicted"/>
<dbReference type="OrthoDB" id="2405353at2759"/>
<evidence type="ECO:0000256" key="1">
    <source>
        <dbReference type="SAM" id="Coils"/>
    </source>
</evidence>
<comment type="caution">
    <text evidence="2">The sequence shown here is derived from an EMBL/GenBank/DDBJ whole genome shotgun (WGS) entry which is preliminary data.</text>
</comment>
<keyword evidence="1" id="KW-0175">Coiled coil</keyword>